<dbReference type="InterPro" id="IPR001509">
    <property type="entry name" value="Epimerase_deHydtase"/>
</dbReference>
<dbReference type="RefSeq" id="WP_149285512.1">
    <property type="nucleotide sequence ID" value="NZ_CP038437.2"/>
</dbReference>
<dbReference type="EMBL" id="CP038437">
    <property type="protein sequence ID" value="QEM82388.1"/>
    <property type="molecule type" value="Genomic_DNA"/>
</dbReference>
<dbReference type="InterPro" id="IPR051207">
    <property type="entry name" value="ComplexI_NDUFA9_subunit"/>
</dbReference>
<dbReference type="Proteomes" id="UP000324285">
    <property type="component" value="Chromosome"/>
</dbReference>
<dbReference type="GO" id="GO:0044877">
    <property type="term" value="F:protein-containing complex binding"/>
    <property type="evidence" value="ECO:0007669"/>
    <property type="project" value="TreeGrafter"/>
</dbReference>
<keyword evidence="3" id="KW-1185">Reference proteome</keyword>
<evidence type="ECO:0000259" key="1">
    <source>
        <dbReference type="Pfam" id="PF01370"/>
    </source>
</evidence>
<dbReference type="SUPFAM" id="SSF51735">
    <property type="entry name" value="NAD(P)-binding Rossmann-fold domains"/>
    <property type="match status" value="1"/>
</dbReference>
<proteinExistence type="predicted"/>
<dbReference type="PANTHER" id="PTHR12126:SF11">
    <property type="entry name" value="NADH DEHYDROGENASE [UBIQUINONE] 1 ALPHA SUBCOMPLEX SUBUNIT 9, MITOCHONDRIAL"/>
    <property type="match status" value="1"/>
</dbReference>
<dbReference type="KEGG" id="hbh:E4T21_13175"/>
<evidence type="ECO:0000313" key="2">
    <source>
        <dbReference type="EMBL" id="QEM82388.1"/>
    </source>
</evidence>
<reference evidence="2" key="1">
    <citation type="submission" date="2021-02" db="EMBL/GenBank/DDBJ databases">
        <title>Strain Y2R2, a novel species of the genus Halomonas.</title>
        <authorList>
            <person name="Huang H."/>
        </authorList>
    </citation>
    <scope>NUCLEOTIDE SEQUENCE</scope>
    <source>
        <strain evidence="2">Y2R2</strain>
    </source>
</reference>
<protein>
    <submittedName>
        <fullName evidence="2">Complex I NDUFA9 subunit family protein</fullName>
    </submittedName>
</protein>
<gene>
    <name evidence="2" type="ORF">E4T21_13175</name>
</gene>
<dbReference type="AlphaFoldDB" id="A0A5C1NJ41"/>
<dbReference type="Gene3D" id="3.40.50.720">
    <property type="entry name" value="NAD(P)-binding Rossmann-like Domain"/>
    <property type="match status" value="1"/>
</dbReference>
<accession>A0A5C1NJ41</accession>
<organism evidence="2 3">
    <name type="scientific">Halomonas binhaiensis</name>
    <dbReference type="NCBI Taxonomy" id="2562282"/>
    <lineage>
        <taxon>Bacteria</taxon>
        <taxon>Pseudomonadati</taxon>
        <taxon>Pseudomonadota</taxon>
        <taxon>Gammaproteobacteria</taxon>
        <taxon>Oceanospirillales</taxon>
        <taxon>Halomonadaceae</taxon>
        <taxon>Halomonas</taxon>
    </lineage>
</organism>
<dbReference type="PANTHER" id="PTHR12126">
    <property type="entry name" value="NADH-UBIQUINONE OXIDOREDUCTASE 39 KDA SUBUNIT-RELATED"/>
    <property type="match status" value="1"/>
</dbReference>
<evidence type="ECO:0000313" key="3">
    <source>
        <dbReference type="Proteomes" id="UP000324285"/>
    </source>
</evidence>
<name>A0A5C1NJ41_9GAMM</name>
<dbReference type="Pfam" id="PF01370">
    <property type="entry name" value="Epimerase"/>
    <property type="match status" value="1"/>
</dbReference>
<feature type="domain" description="NAD-dependent epimerase/dehydratase" evidence="1">
    <location>
        <begin position="8"/>
        <end position="207"/>
    </location>
</feature>
<dbReference type="InterPro" id="IPR036291">
    <property type="entry name" value="NAD(P)-bd_dom_sf"/>
</dbReference>
<dbReference type="CDD" id="cd05271">
    <property type="entry name" value="NDUFA9_like_SDR_a"/>
    <property type="match status" value="1"/>
</dbReference>
<sequence length="307" mass="33511">MPLDTRPIVVVGGTGFVGRAIVRELFYSGQHVRVVARRVSTAEDVLPGELEPGDPLEVQNADIGDAESLKPVLEGARAVINVVGLYTESKDIRFHDVHVEGASRLAYLARQAGVEQYLLMSGIGARSDSPSPYIRARAEGEQAVMAEMARAVILRPSALYAEHGGFLPGIARLARLPMVPLFGQGQSRLQPLHLGDLASAVTRLVCRSDTPRMLFEFGGPDPFTYRELILQVARHLEREPRLVPVPMLLWHALAKAMSGLPSPPLTRDMLWLVSEDNLVGEGVGTFADLGIKPRSLRDSLPYCLPRS</sequence>
<dbReference type="OrthoDB" id="9776313at2"/>